<proteinExistence type="predicted"/>
<gene>
    <name evidence="1" type="ORF">CDIOL_12240</name>
</gene>
<keyword evidence="2" id="KW-1185">Reference proteome</keyword>
<protein>
    <submittedName>
        <fullName evidence="1">Uncharacterized protein</fullName>
    </submittedName>
</protein>
<organism evidence="1 2">
    <name type="scientific">Clostridium diolis</name>
    <dbReference type="NCBI Taxonomy" id="223919"/>
    <lineage>
        <taxon>Bacteria</taxon>
        <taxon>Bacillati</taxon>
        <taxon>Bacillota</taxon>
        <taxon>Clostridia</taxon>
        <taxon>Eubacteriales</taxon>
        <taxon>Clostridiaceae</taxon>
        <taxon>Clostridium</taxon>
    </lineage>
</organism>
<dbReference type="AlphaFoldDB" id="A0AAV3VXX3"/>
<dbReference type="RefSeq" id="WP_051144882.1">
    <property type="nucleotide sequence ID" value="NZ_BJLA01000003.1"/>
</dbReference>
<dbReference type="Proteomes" id="UP000325212">
    <property type="component" value="Unassembled WGS sequence"/>
</dbReference>
<reference evidence="1 2" key="1">
    <citation type="submission" date="2019-06" db="EMBL/GenBank/DDBJ databases">
        <title>Draft genome sequence of Clostridium diolis DSM 15410.</title>
        <authorList>
            <person name="Kobayashi H."/>
            <person name="Tanizawa Y."/>
            <person name="Tohno M."/>
        </authorList>
    </citation>
    <scope>NUCLEOTIDE SEQUENCE [LARGE SCALE GENOMIC DNA]</scope>
    <source>
        <strain evidence="1 2">DSM 15410</strain>
    </source>
</reference>
<accession>A0AAV3VXX3</accession>
<comment type="caution">
    <text evidence="1">The sequence shown here is derived from an EMBL/GenBank/DDBJ whole genome shotgun (WGS) entry which is preliminary data.</text>
</comment>
<evidence type="ECO:0000313" key="1">
    <source>
        <dbReference type="EMBL" id="GEA30301.1"/>
    </source>
</evidence>
<evidence type="ECO:0000313" key="2">
    <source>
        <dbReference type="Proteomes" id="UP000325212"/>
    </source>
</evidence>
<dbReference type="EMBL" id="BJLA01000003">
    <property type="protein sequence ID" value="GEA30301.1"/>
    <property type="molecule type" value="Genomic_DNA"/>
</dbReference>
<name>A0AAV3VXX3_9CLOT</name>
<sequence length="110" mass="12742">MILTKLGLIQKQLDRITNLAGTKQHFNTPYKDKFNDGEFRKRVQFMYFGELQRVTFEFSGSSLEAVLDRGPTAEIISDKDGVYKIFAEVYGNGIQMWLRSQGDWIKNIDL</sequence>